<organism evidence="1 2">
    <name type="scientific">Magnetospirillum fulvum</name>
    <name type="common">Rhodospirillum fulvum</name>
    <dbReference type="NCBI Taxonomy" id="1082"/>
    <lineage>
        <taxon>Bacteria</taxon>
        <taxon>Pseudomonadati</taxon>
        <taxon>Pseudomonadota</taxon>
        <taxon>Alphaproteobacteria</taxon>
        <taxon>Rhodospirillales</taxon>
        <taxon>Rhodospirillaceae</taxon>
        <taxon>Magnetospirillum</taxon>
    </lineage>
</organism>
<dbReference type="Gene3D" id="3.40.50.1220">
    <property type="entry name" value="TPP-binding domain"/>
    <property type="match status" value="1"/>
</dbReference>
<dbReference type="InterPro" id="IPR029035">
    <property type="entry name" value="DHS-like_NAD/FAD-binding_dom"/>
</dbReference>
<evidence type="ECO:0000313" key="2">
    <source>
        <dbReference type="Proteomes" id="UP000182983"/>
    </source>
</evidence>
<dbReference type="SUPFAM" id="SSF52467">
    <property type="entry name" value="DHS-like NAD/FAD-binding domain"/>
    <property type="match status" value="1"/>
</dbReference>
<name>A0A1H6HIB0_MAGFU</name>
<dbReference type="Proteomes" id="UP000182983">
    <property type="component" value="Unassembled WGS sequence"/>
</dbReference>
<keyword evidence="2" id="KW-1185">Reference proteome</keyword>
<sequence length="1216" mass="137151">MTLPIRLPTELLSAHDKGRLVFFCGAGISRYTGLGDFKGLVEDIFAMCGLPLFPEASCATCGQPHPSVIGTRSPEEDAFHRGAYDRALHLLEAKSDYMRPAAVEVLGAPSSDPDLKTHKALLALSRHPEGGHRLVTTNFDRRFEEAEPNLEFQAGPYLTLPRPESWRRLTYLHGRLDPLDDPGGNGLVLTSGDFSRAYLQDGWAARFALHLFETYTILFVGYSLNDPVVSYLIDGLAADMRRRGESLNAYILADHDGTEAGRRTVEMTWESRGLIPIPFDRKDDFVALHQTLHCWAEIDTAKRDRRFETLLEPFLHPYDPKTTGTADLELLLWLLSADNGAIADAFADADPPPDISWLKPIAETKLNLPIAKGSVSLLNLPSPGVHVAPLAGPGAANLPGLTLSPVTLYLGRWLAKHRDKTELVDWVIERGGRIHPQWADSLERDLDTVDKPFAAFWRLVIDPIIPVFQEEGRYFLGPISDGRWPENGDEWLFRACQPRLKLSKTFSRIYGEPRPPEKLSDIVAVGLKLTEPSFLDDVWKSRQSPEIRAALIRNVDVLTSALADGARLIRQTDHDLFFDINCRSLTQGSDFDRMSFPLLVRLCVAAFDMARDDRPVLADALLLRWLMLGRVESLSIFRRMALHALCFVHPAPPDEELDLLLDDHATVLWRYEYNCEVGQYLRLRARTLPQESLDRLLAVIARGPSRGLFPNYSTETSQREVALRLAKLRMGGVALPAELAQQADNAVGILEKERNRRFEFGWRKRETADQLIDLPPDKIADHLVNEPDSDNRRDRLLDLCRNHCDLAMKVVSELTDRIHGPDPLWSGLTGFGDVEDESKRLLILRTLHDLFRPRPDNFIDVLCWTLASVIVKLFPSLPVEGEDRAMALDFWQMVWQRALPFDAGKKQNFDTAISTASGELATAAIDLALRHDGPIPVDVMHLLDQIVAGETDSHRFGRIILASRLLWLHHRDQDWANRHLIARMKWPHPEAVPMWQGFCWYWRLSIPLMSDLRDALLSVAGHIEDVHAREVWNHLFVETLIELPKTFTSDEIGPVMRQANGDDLAQMAEHLALWLGQTEDEAPIRWGNTIRPIICQHWPSVKTQRTSANIESLVKLAISAGSAFPDAIALMLKRKLLGPVDERTRLFYRLSTPKENAPDPCSKYPDTALSLLDAIVGETLPPYESGWISQSLDRIVAADPTLAEDTRMKRLRRRLS</sequence>
<reference evidence="2" key="1">
    <citation type="submission" date="2016-10" db="EMBL/GenBank/DDBJ databases">
        <authorList>
            <person name="Varghese N."/>
            <person name="Submissions S."/>
        </authorList>
    </citation>
    <scope>NUCLEOTIDE SEQUENCE [LARGE SCALE GENOMIC DNA]</scope>
    <source>
        <strain evidence="2">DSM 13234</strain>
    </source>
</reference>
<accession>A0A1H6HIB0</accession>
<dbReference type="Pfam" id="PF13289">
    <property type="entry name" value="SIR2_2"/>
    <property type="match status" value="1"/>
</dbReference>
<evidence type="ECO:0000313" key="1">
    <source>
        <dbReference type="EMBL" id="SEH33974.1"/>
    </source>
</evidence>
<dbReference type="EMBL" id="FNWO01000005">
    <property type="protein sequence ID" value="SEH33974.1"/>
    <property type="molecule type" value="Genomic_DNA"/>
</dbReference>
<gene>
    <name evidence="1" type="ORF">SAMN04244559_01485</name>
</gene>
<dbReference type="OrthoDB" id="2077946at2"/>
<proteinExistence type="predicted"/>
<protein>
    <submittedName>
        <fullName evidence="1">SIR2-like domain-containing protein</fullName>
    </submittedName>
</protein>
<dbReference type="AlphaFoldDB" id="A0A1H6HIB0"/>
<dbReference type="RefSeq" id="WP_074767084.1">
    <property type="nucleotide sequence ID" value="NZ_FNWO01000005.1"/>
</dbReference>